<evidence type="ECO:0000256" key="1">
    <source>
        <dbReference type="SAM" id="Phobius"/>
    </source>
</evidence>
<keyword evidence="1" id="KW-0472">Membrane</keyword>
<name>B8R8M0_9BACT</name>
<dbReference type="AlphaFoldDB" id="B8R8M0"/>
<organism evidence="2">
    <name type="scientific">uncultured bacterium 878</name>
    <dbReference type="NCBI Taxonomy" id="548895"/>
    <lineage>
        <taxon>Bacteria</taxon>
        <taxon>environmental samples</taxon>
    </lineage>
</organism>
<keyword evidence="1" id="KW-1133">Transmembrane helix</keyword>
<reference evidence="2" key="1">
    <citation type="journal article" date="2009" name="Appl. Environ. Microbiol.">
        <title>Characterization of denitrification gene clusters of soil bacteria via a metagenomic approach.</title>
        <authorList>
            <person name="Demaneche S."/>
            <person name="Philippot L."/>
            <person name="David M.M."/>
            <person name="Navarro E."/>
            <person name="Vogel T.M."/>
            <person name="Simonet P."/>
        </authorList>
    </citation>
    <scope>NUCLEOTIDE SEQUENCE</scope>
</reference>
<evidence type="ECO:0000313" key="2">
    <source>
        <dbReference type="EMBL" id="ACF98026.1"/>
    </source>
</evidence>
<sequence length="137" mass="14784">MLGLSGLKLYIGLGMLLALVVLGATVAVLWSRLEARDAEIASLQQQLEIAAGDAARWQKAAAERQRVIDHQALTLRRLESDGAAARAIADQQAGQARAKIAQLEVKLQTLKEAAHARPQDVRDLGPIVRTALPSLRH</sequence>
<proteinExistence type="predicted"/>
<accession>B8R8M0</accession>
<protein>
    <submittedName>
        <fullName evidence="2">Sarcolemma associated protein isoform 16-like protein</fullName>
    </submittedName>
</protein>
<feature type="transmembrane region" description="Helical" evidence="1">
    <location>
        <begin position="6"/>
        <end position="30"/>
    </location>
</feature>
<keyword evidence="1" id="KW-0812">Transmembrane</keyword>
<dbReference type="EMBL" id="EU910852">
    <property type="protein sequence ID" value="ACF98026.1"/>
    <property type="molecule type" value="Genomic_DNA"/>
</dbReference>